<dbReference type="Gene3D" id="3.40.630.30">
    <property type="match status" value="1"/>
</dbReference>
<evidence type="ECO:0000313" key="2">
    <source>
        <dbReference type="EMBL" id="OQM77395.1"/>
    </source>
</evidence>
<dbReference type="GO" id="GO:0016747">
    <property type="term" value="F:acyltransferase activity, transferring groups other than amino-acyl groups"/>
    <property type="evidence" value="ECO:0007669"/>
    <property type="project" value="InterPro"/>
</dbReference>
<proteinExistence type="predicted"/>
<dbReference type="InterPro" id="IPR000182">
    <property type="entry name" value="GNAT_dom"/>
</dbReference>
<dbReference type="OrthoDB" id="6293260at2"/>
<dbReference type="PROSITE" id="PS51186">
    <property type="entry name" value="GNAT"/>
    <property type="match status" value="1"/>
</dbReference>
<feature type="domain" description="N-acetyltransferase" evidence="1">
    <location>
        <begin position="9"/>
        <end position="180"/>
    </location>
</feature>
<dbReference type="Pfam" id="PF13302">
    <property type="entry name" value="Acetyltransf_3"/>
    <property type="match status" value="1"/>
</dbReference>
<accession>A0A1V8RW69</accession>
<evidence type="ECO:0000313" key="3">
    <source>
        <dbReference type="Proteomes" id="UP000191905"/>
    </source>
</evidence>
<dbReference type="Proteomes" id="UP000191905">
    <property type="component" value="Unassembled WGS sequence"/>
</dbReference>
<gene>
    <name evidence="2" type="ORF">BFN67_00680</name>
</gene>
<sequence length="191" mass="22293">MKPMHTERLILRNWQERDRSLFHRINSDERVMEFFPFRRTRAQSDPKMDEFRATIEADGYGWTAVEIAATGECIGFVGLNGTDHIDFLPAGMLEIGWRIAPEFWGRGYVIEAAQAWLAHAFQSLHLNEVVSFAVWNNRRSIAVMERLNMSADPTMDFNHPSVPESHPHLKRHVLYRMTKENWIEKRKKVAG</sequence>
<dbReference type="EMBL" id="MDET01000001">
    <property type="protein sequence ID" value="OQM77395.1"/>
    <property type="molecule type" value="Genomic_DNA"/>
</dbReference>
<dbReference type="STRING" id="1873176.BFN67_00680"/>
<keyword evidence="3" id="KW-1185">Reference proteome</keyword>
<evidence type="ECO:0000259" key="1">
    <source>
        <dbReference type="PROSITE" id="PS51186"/>
    </source>
</evidence>
<dbReference type="RefSeq" id="WP_080917663.1">
    <property type="nucleotide sequence ID" value="NZ_MDET01000001.1"/>
</dbReference>
<keyword evidence="2" id="KW-0808">Transferase</keyword>
<dbReference type="PANTHER" id="PTHR43792">
    <property type="entry name" value="GNAT FAMILY, PUTATIVE (AFU_ORTHOLOGUE AFUA_3G00765)-RELATED-RELATED"/>
    <property type="match status" value="1"/>
</dbReference>
<reference evidence="2 3" key="1">
    <citation type="journal article" date="2016" name="Int. J. Syst. Evol. Microbiol.">
        <title>Pseudaminobacter manganicus sp. nov., isolated from sludge of a manganese mine.</title>
        <authorList>
            <person name="Li J."/>
            <person name="Huang J."/>
            <person name="Liao S."/>
            <person name="Wang G."/>
        </authorList>
    </citation>
    <scope>NUCLEOTIDE SEQUENCE [LARGE SCALE GENOMIC DNA]</scope>
    <source>
        <strain evidence="2 3">JH-7</strain>
    </source>
</reference>
<dbReference type="InterPro" id="IPR016181">
    <property type="entry name" value="Acyl_CoA_acyltransferase"/>
</dbReference>
<organism evidence="2 3">
    <name type="scientific">Manganibacter manganicus</name>
    <dbReference type="NCBI Taxonomy" id="1873176"/>
    <lineage>
        <taxon>Bacteria</taxon>
        <taxon>Pseudomonadati</taxon>
        <taxon>Pseudomonadota</taxon>
        <taxon>Alphaproteobacteria</taxon>
        <taxon>Hyphomicrobiales</taxon>
        <taxon>Phyllobacteriaceae</taxon>
        <taxon>Manganibacter</taxon>
    </lineage>
</organism>
<name>A0A1V8RW69_9HYPH</name>
<dbReference type="PANTHER" id="PTHR43792:SF1">
    <property type="entry name" value="N-ACETYLTRANSFERASE DOMAIN-CONTAINING PROTEIN"/>
    <property type="match status" value="1"/>
</dbReference>
<comment type="caution">
    <text evidence="2">The sequence shown here is derived from an EMBL/GenBank/DDBJ whole genome shotgun (WGS) entry which is preliminary data.</text>
</comment>
<dbReference type="AlphaFoldDB" id="A0A1V8RW69"/>
<protein>
    <submittedName>
        <fullName evidence="2">GNAT family N-acetyltransferase</fullName>
    </submittedName>
</protein>
<dbReference type="InterPro" id="IPR051531">
    <property type="entry name" value="N-acetyltransferase"/>
</dbReference>
<dbReference type="SUPFAM" id="SSF55729">
    <property type="entry name" value="Acyl-CoA N-acyltransferases (Nat)"/>
    <property type="match status" value="1"/>
</dbReference>